<dbReference type="PANTHER" id="PTHR30627:SF24">
    <property type="entry name" value="PENICILLIN-BINDING PROTEIN 4B"/>
    <property type="match status" value="1"/>
</dbReference>
<proteinExistence type="predicted"/>
<name>F6EK39_HOYSD</name>
<organism evidence="3 4">
    <name type="scientific">Hoyosella subflava (strain DSM 45089 / JCM 17490 / NBRC 109087 / DQS3-9A1)</name>
    <name type="common">Amycolicicoccus subflavus</name>
    <dbReference type="NCBI Taxonomy" id="443218"/>
    <lineage>
        <taxon>Bacteria</taxon>
        <taxon>Bacillati</taxon>
        <taxon>Actinomycetota</taxon>
        <taxon>Actinomycetes</taxon>
        <taxon>Mycobacteriales</taxon>
        <taxon>Hoyosellaceae</taxon>
        <taxon>Hoyosella</taxon>
    </lineage>
</organism>
<evidence type="ECO:0000259" key="2">
    <source>
        <dbReference type="Pfam" id="PF05223"/>
    </source>
</evidence>
<dbReference type="GO" id="GO:0046677">
    <property type="term" value="P:response to antibiotic"/>
    <property type="evidence" value="ECO:0007669"/>
    <property type="project" value="InterPro"/>
</dbReference>
<protein>
    <submittedName>
        <fullName evidence="3">Putative penicillin-binding protein</fullName>
    </submittedName>
</protein>
<dbReference type="EMBL" id="CP002786">
    <property type="protein sequence ID" value="AEF42580.1"/>
    <property type="molecule type" value="Genomic_DNA"/>
</dbReference>
<dbReference type="AlphaFoldDB" id="F6EK39"/>
<dbReference type="GO" id="GO:0071555">
    <property type="term" value="P:cell wall organization"/>
    <property type="evidence" value="ECO:0007669"/>
    <property type="project" value="TreeGrafter"/>
</dbReference>
<dbReference type="HOGENOM" id="CLU_025328_0_0_11"/>
<dbReference type="Pfam" id="PF00905">
    <property type="entry name" value="Transpeptidase"/>
    <property type="match status" value="1"/>
</dbReference>
<reference evidence="3 4" key="1">
    <citation type="journal article" date="2011" name="J. Bacteriol.">
        <title>Complete genome sequence of Amycolicicoccus subflavus DQS3-9A1T, an actinomycete isolated from crude oil-polluted soil.</title>
        <authorList>
            <person name="Cai M."/>
            <person name="Chen W.M."/>
            <person name="Nie Y."/>
            <person name="Chi C.Q."/>
            <person name="Wang Y.N."/>
            <person name="Tang Y.Q."/>
            <person name="Li G.Y."/>
            <person name="Wu X.L."/>
        </authorList>
    </citation>
    <scope>NUCLEOTIDE SEQUENCE [LARGE SCALE GENOMIC DNA]</scope>
    <source>
        <strain evidence="4">DSM 45089 / DQS3-9A1</strain>
    </source>
</reference>
<accession>F6EK39</accession>
<dbReference type="PANTHER" id="PTHR30627">
    <property type="entry name" value="PEPTIDOGLYCAN D,D-TRANSPEPTIDASE"/>
    <property type="match status" value="1"/>
</dbReference>
<dbReference type="Proteomes" id="UP000009235">
    <property type="component" value="Chromosome"/>
</dbReference>
<evidence type="ECO:0000313" key="3">
    <source>
        <dbReference type="EMBL" id="AEF42580.1"/>
    </source>
</evidence>
<dbReference type="GO" id="GO:0005886">
    <property type="term" value="C:plasma membrane"/>
    <property type="evidence" value="ECO:0007669"/>
    <property type="project" value="TreeGrafter"/>
</dbReference>
<dbReference type="KEGG" id="asd:AS9A_4146"/>
<keyword evidence="4" id="KW-1185">Reference proteome</keyword>
<dbReference type="Pfam" id="PF05223">
    <property type="entry name" value="MecA_N"/>
    <property type="match status" value="1"/>
</dbReference>
<evidence type="ECO:0000313" key="4">
    <source>
        <dbReference type="Proteomes" id="UP000009235"/>
    </source>
</evidence>
<dbReference type="GO" id="GO:0008658">
    <property type="term" value="F:penicillin binding"/>
    <property type="evidence" value="ECO:0007669"/>
    <property type="project" value="InterPro"/>
</dbReference>
<feature type="domain" description="NTF2-like N-terminal transpeptidase" evidence="2">
    <location>
        <begin position="24"/>
        <end position="138"/>
    </location>
</feature>
<evidence type="ECO:0000259" key="1">
    <source>
        <dbReference type="Pfam" id="PF00905"/>
    </source>
</evidence>
<dbReference type="InterPro" id="IPR012338">
    <property type="entry name" value="Beta-lactam/transpept-like"/>
</dbReference>
<dbReference type="Gene3D" id="3.40.710.10">
    <property type="entry name" value="DD-peptidase/beta-lactamase superfamily"/>
    <property type="match status" value="1"/>
</dbReference>
<dbReference type="GO" id="GO:0071972">
    <property type="term" value="F:peptidoglycan L,D-transpeptidase activity"/>
    <property type="evidence" value="ECO:0007669"/>
    <property type="project" value="TreeGrafter"/>
</dbReference>
<gene>
    <name evidence="3" type="ordered locus">AS9A_4146</name>
</gene>
<sequence length="617" mass="63909">MLLAAVLGATALIGCEAPPARPDALDTLRAFTDALSEGDAALAAGYTDSPERARDDIDRVFTALNRDGAEFVVQALTVGGSAGRNGADFTLGAVWNLGGSAYGPREWVFSTNGTAVREGQNWQIAWRPDILVPGLQEGEQVRFRPQPPDPPEIRDRAGQTVMAQQTVKMITVDPAHVTSPGAAADALEPLLRPFDARLTRAKILDTLSSGRGNPVAVTALRADDYAGIQGQLAAIPGVTVSDQARLLTATRALSSPVFGVLRDSWEERQEESAGWTVELVDVGGSATVLASEPGIPLSDVKTELDLEVQMAAQDAIVDVAEPAVIVALKPSSGAVLAVAQNEAANEFGPIALTGLFPPGAAFTAITALAAMTEGLIMPDETVLCPEEGIYEERRVANPGEETPGEVPFSSAFARSCNTTLAQIALGLSNEALHDMALRLGIGLDLETPGLTTLTGSVPFSESGTERVEASIGQGDVLTSPFGMALVAASIARGSVPEPVLVAPTNGAARDVSSPSATTEAAEGAEGVEELLPLDLALTNALKRMMREVVTEGSAAELGDLPGLIGAVGTAEGDKSDEMHGWFIGIDGDLAFAVFVGEAGTAHAAVDSAGRFLRPLQN</sequence>
<dbReference type="eggNOG" id="COG0768">
    <property type="taxonomic scope" value="Bacteria"/>
</dbReference>
<dbReference type="STRING" id="443218.AS9A_4146"/>
<dbReference type="InterPro" id="IPR001460">
    <property type="entry name" value="PCN-bd_Tpept"/>
</dbReference>
<dbReference type="SUPFAM" id="SSF56601">
    <property type="entry name" value="beta-lactamase/transpeptidase-like"/>
    <property type="match status" value="1"/>
</dbReference>
<dbReference type="InterPro" id="IPR007887">
    <property type="entry name" value="MecA_N"/>
</dbReference>
<dbReference type="InterPro" id="IPR050515">
    <property type="entry name" value="Beta-lactam/transpept"/>
</dbReference>
<feature type="domain" description="Penicillin-binding protein transpeptidase" evidence="1">
    <location>
        <begin position="324"/>
        <end position="599"/>
    </location>
</feature>